<feature type="transmembrane region" description="Helical" evidence="1">
    <location>
        <begin position="113"/>
        <end position="135"/>
    </location>
</feature>
<gene>
    <name evidence="2" type="ORF">BKA15_006103</name>
</gene>
<evidence type="ECO:0000313" key="3">
    <source>
        <dbReference type="Proteomes" id="UP000569914"/>
    </source>
</evidence>
<keyword evidence="1" id="KW-1133">Transmembrane helix</keyword>
<dbReference type="Proteomes" id="UP000569914">
    <property type="component" value="Unassembled WGS sequence"/>
</dbReference>
<feature type="transmembrane region" description="Helical" evidence="1">
    <location>
        <begin position="6"/>
        <end position="30"/>
    </location>
</feature>
<keyword evidence="1" id="KW-0812">Transmembrane</keyword>
<keyword evidence="3" id="KW-1185">Reference proteome</keyword>
<proteinExistence type="predicted"/>
<reference evidence="2 3" key="1">
    <citation type="submission" date="2020-07" db="EMBL/GenBank/DDBJ databases">
        <title>Sequencing the genomes of 1000 actinobacteria strains.</title>
        <authorList>
            <person name="Klenk H.-P."/>
        </authorList>
    </citation>
    <scope>NUCLEOTIDE SEQUENCE [LARGE SCALE GENOMIC DNA]</scope>
    <source>
        <strain evidence="2 3">DSM 22083</strain>
    </source>
</reference>
<evidence type="ECO:0000313" key="2">
    <source>
        <dbReference type="EMBL" id="NYE74774.1"/>
    </source>
</evidence>
<sequence>MPPQLLGIVIFGTISLILIGIVVVLVWRILLLRRTGHRVTGQCINVYWEPHPLDRSWILPRKLWFATVSYSAPGGDRYRLQVQTRRYTLGERIPVLVPRGHPDRARVDSAWQLWWAPAMVGFIAVVFVLATVMVASTPPAIDVR</sequence>
<keyword evidence="1" id="KW-0472">Membrane</keyword>
<dbReference type="RefSeq" id="WP_179757318.1">
    <property type="nucleotide sequence ID" value="NZ_JACCBU010000001.1"/>
</dbReference>
<comment type="caution">
    <text evidence="2">The sequence shown here is derived from an EMBL/GenBank/DDBJ whole genome shotgun (WGS) entry which is preliminary data.</text>
</comment>
<organism evidence="2 3">
    <name type="scientific">Microlunatus parietis</name>
    <dbReference type="NCBI Taxonomy" id="682979"/>
    <lineage>
        <taxon>Bacteria</taxon>
        <taxon>Bacillati</taxon>
        <taxon>Actinomycetota</taxon>
        <taxon>Actinomycetes</taxon>
        <taxon>Propionibacteriales</taxon>
        <taxon>Propionibacteriaceae</taxon>
        <taxon>Microlunatus</taxon>
    </lineage>
</organism>
<evidence type="ECO:0008006" key="4">
    <source>
        <dbReference type="Google" id="ProtNLM"/>
    </source>
</evidence>
<protein>
    <recommendedName>
        <fullName evidence="4">DUF3592 domain-containing protein</fullName>
    </recommendedName>
</protein>
<dbReference type="EMBL" id="JACCBU010000001">
    <property type="protein sequence ID" value="NYE74774.1"/>
    <property type="molecule type" value="Genomic_DNA"/>
</dbReference>
<dbReference type="AlphaFoldDB" id="A0A7Y9LCF5"/>
<accession>A0A7Y9LCF5</accession>
<evidence type="ECO:0000256" key="1">
    <source>
        <dbReference type="SAM" id="Phobius"/>
    </source>
</evidence>
<name>A0A7Y9LCF5_9ACTN</name>